<dbReference type="RefSeq" id="WP_345486556.1">
    <property type="nucleotide sequence ID" value="NZ_BAAAWU010000001.1"/>
</dbReference>
<gene>
    <name evidence="1" type="ORF">ACFFTP_26315</name>
</gene>
<evidence type="ECO:0000313" key="1">
    <source>
        <dbReference type="EMBL" id="MFB9557688.1"/>
    </source>
</evidence>
<dbReference type="Proteomes" id="UP001589716">
    <property type="component" value="Unassembled WGS sequence"/>
</dbReference>
<proteinExistence type="predicted"/>
<dbReference type="EMBL" id="JBHMCT010000018">
    <property type="protein sequence ID" value="MFB9557688.1"/>
    <property type="molecule type" value="Genomic_DNA"/>
</dbReference>
<reference evidence="1 2" key="1">
    <citation type="submission" date="2024-09" db="EMBL/GenBank/DDBJ databases">
        <authorList>
            <person name="Sun Q."/>
            <person name="Mori K."/>
        </authorList>
    </citation>
    <scope>NUCLEOTIDE SEQUENCE [LARGE SCALE GENOMIC DNA]</scope>
    <source>
        <strain evidence="1 2">JCM 4414</strain>
    </source>
</reference>
<protein>
    <submittedName>
        <fullName evidence="1">Uncharacterized protein</fullName>
    </submittedName>
</protein>
<accession>A0ABV5QVZ5</accession>
<comment type="caution">
    <text evidence="1">The sequence shown here is derived from an EMBL/GenBank/DDBJ whole genome shotgun (WGS) entry which is preliminary data.</text>
</comment>
<keyword evidence="2" id="KW-1185">Reference proteome</keyword>
<sequence>MGRRIEAVALPVVFQRPVRLMAYVYGHGQLLFRGRQEPEEGWDTTLDVLFADVGSMSVRDHYPSLTIRLADPEEEARLRAADPRRWHDWRPFVLETEDGAPGHVVAGGLYWGESTAPETYDSFLLPSYELTRLCPDAPVPDEPAVVHTAAGR</sequence>
<name>A0ABV5QVZ5_9ACTN</name>
<organism evidence="1 2">
    <name type="scientific">Streptomyces roseoviridis</name>
    <dbReference type="NCBI Taxonomy" id="67361"/>
    <lineage>
        <taxon>Bacteria</taxon>
        <taxon>Bacillati</taxon>
        <taxon>Actinomycetota</taxon>
        <taxon>Actinomycetes</taxon>
        <taxon>Kitasatosporales</taxon>
        <taxon>Streptomycetaceae</taxon>
        <taxon>Streptomyces</taxon>
    </lineage>
</organism>
<evidence type="ECO:0000313" key="2">
    <source>
        <dbReference type="Proteomes" id="UP001589716"/>
    </source>
</evidence>